<dbReference type="InterPro" id="IPR058245">
    <property type="entry name" value="NreC/VraR/RcsB-like_REC"/>
</dbReference>
<evidence type="ECO:0000259" key="5">
    <source>
        <dbReference type="PROSITE" id="PS50110"/>
    </source>
</evidence>
<sequence length="215" mass="23840">MVEAALATRAKTVRVMVVDDHPMLREGIVAVVERQADMEIVAEAQGGAEAVERYREIQPDVTLMDIQMPGMDGVETIEAIRREFPAAQFVVLTTYPGDTHALRALRAGATGYLLKSCIRKDLLDTIRAVHEGRRAIAADVAQEIALHAFDDRLSERETDILRLVAEGHPNKQIAWRLSLSTDTVKAHLKNIFAKLDVADRTHAVIIAARRGFIEI</sequence>
<accession>A0A7W7K0Q6</accession>
<dbReference type="RefSeq" id="WP_260396016.1">
    <property type="nucleotide sequence ID" value="NZ_JACHLN010000002.1"/>
</dbReference>
<dbReference type="GO" id="GO:0000160">
    <property type="term" value="P:phosphorelay signal transduction system"/>
    <property type="evidence" value="ECO:0007669"/>
    <property type="project" value="InterPro"/>
</dbReference>
<dbReference type="CDD" id="cd17535">
    <property type="entry name" value="REC_NarL-like"/>
    <property type="match status" value="1"/>
</dbReference>
<feature type="domain" description="Response regulatory" evidence="5">
    <location>
        <begin position="14"/>
        <end position="130"/>
    </location>
</feature>
<keyword evidence="1 3" id="KW-0597">Phosphoprotein</keyword>
<gene>
    <name evidence="6" type="ORF">HNP52_001642</name>
</gene>
<reference evidence="6 7" key="1">
    <citation type="submission" date="2020-08" db="EMBL/GenBank/DDBJ databases">
        <title>Functional genomics of gut bacteria from endangered species of beetles.</title>
        <authorList>
            <person name="Carlos-Shanley C."/>
        </authorList>
    </citation>
    <scope>NUCLEOTIDE SEQUENCE [LARGE SCALE GENOMIC DNA]</scope>
    <source>
        <strain evidence="6 7">S00224</strain>
    </source>
</reference>
<dbReference type="SUPFAM" id="SSF52172">
    <property type="entry name" value="CheY-like"/>
    <property type="match status" value="1"/>
</dbReference>
<dbReference type="EMBL" id="JACHLN010000002">
    <property type="protein sequence ID" value="MBB4838573.1"/>
    <property type="molecule type" value="Genomic_DNA"/>
</dbReference>
<keyword evidence="2 6" id="KW-0238">DNA-binding</keyword>
<dbReference type="CDD" id="cd06170">
    <property type="entry name" value="LuxR_C_like"/>
    <property type="match status" value="1"/>
</dbReference>
<name>A0A7W7K0Q6_9SPHN</name>
<organism evidence="6 7">
    <name type="scientific">Sphingomonas kyeonggiensis</name>
    <dbReference type="NCBI Taxonomy" id="1268553"/>
    <lineage>
        <taxon>Bacteria</taxon>
        <taxon>Pseudomonadati</taxon>
        <taxon>Pseudomonadota</taxon>
        <taxon>Alphaproteobacteria</taxon>
        <taxon>Sphingomonadales</taxon>
        <taxon>Sphingomonadaceae</taxon>
        <taxon>Sphingomonas</taxon>
    </lineage>
</organism>
<dbReference type="PROSITE" id="PS00622">
    <property type="entry name" value="HTH_LUXR_1"/>
    <property type="match status" value="1"/>
</dbReference>
<dbReference type="GO" id="GO:0006355">
    <property type="term" value="P:regulation of DNA-templated transcription"/>
    <property type="evidence" value="ECO:0007669"/>
    <property type="project" value="InterPro"/>
</dbReference>
<feature type="modified residue" description="4-aspartylphosphate" evidence="3">
    <location>
        <position position="65"/>
    </location>
</feature>
<keyword evidence="7" id="KW-1185">Reference proteome</keyword>
<evidence type="ECO:0000313" key="7">
    <source>
        <dbReference type="Proteomes" id="UP000575241"/>
    </source>
</evidence>
<dbReference type="InterPro" id="IPR039420">
    <property type="entry name" value="WalR-like"/>
</dbReference>
<dbReference type="SMART" id="SM00448">
    <property type="entry name" value="REC"/>
    <property type="match status" value="1"/>
</dbReference>
<evidence type="ECO:0000313" key="6">
    <source>
        <dbReference type="EMBL" id="MBB4838573.1"/>
    </source>
</evidence>
<evidence type="ECO:0000256" key="2">
    <source>
        <dbReference type="ARBA" id="ARBA00023125"/>
    </source>
</evidence>
<evidence type="ECO:0000256" key="3">
    <source>
        <dbReference type="PROSITE-ProRule" id="PRU00169"/>
    </source>
</evidence>
<dbReference type="PANTHER" id="PTHR43214:SF43">
    <property type="entry name" value="TWO-COMPONENT RESPONSE REGULATOR"/>
    <property type="match status" value="1"/>
</dbReference>
<dbReference type="Pfam" id="PF00072">
    <property type="entry name" value="Response_reg"/>
    <property type="match status" value="1"/>
</dbReference>
<dbReference type="Gene3D" id="3.40.50.2300">
    <property type="match status" value="1"/>
</dbReference>
<dbReference type="Proteomes" id="UP000575241">
    <property type="component" value="Unassembled WGS sequence"/>
</dbReference>
<comment type="caution">
    <text evidence="6">The sequence shown here is derived from an EMBL/GenBank/DDBJ whole genome shotgun (WGS) entry which is preliminary data.</text>
</comment>
<proteinExistence type="predicted"/>
<dbReference type="PROSITE" id="PS50110">
    <property type="entry name" value="RESPONSE_REGULATORY"/>
    <property type="match status" value="1"/>
</dbReference>
<dbReference type="InterPro" id="IPR011006">
    <property type="entry name" value="CheY-like_superfamily"/>
</dbReference>
<dbReference type="PROSITE" id="PS50043">
    <property type="entry name" value="HTH_LUXR_2"/>
    <property type="match status" value="1"/>
</dbReference>
<evidence type="ECO:0000256" key="1">
    <source>
        <dbReference type="ARBA" id="ARBA00022553"/>
    </source>
</evidence>
<dbReference type="PANTHER" id="PTHR43214">
    <property type="entry name" value="TWO-COMPONENT RESPONSE REGULATOR"/>
    <property type="match status" value="1"/>
</dbReference>
<dbReference type="SMART" id="SM00421">
    <property type="entry name" value="HTH_LUXR"/>
    <property type="match status" value="1"/>
</dbReference>
<dbReference type="InterPro" id="IPR016032">
    <property type="entry name" value="Sig_transdc_resp-reg_C-effctor"/>
</dbReference>
<feature type="domain" description="HTH luxR-type" evidence="4">
    <location>
        <begin position="146"/>
        <end position="211"/>
    </location>
</feature>
<evidence type="ECO:0000259" key="4">
    <source>
        <dbReference type="PROSITE" id="PS50043"/>
    </source>
</evidence>
<dbReference type="GO" id="GO:0003677">
    <property type="term" value="F:DNA binding"/>
    <property type="evidence" value="ECO:0007669"/>
    <property type="project" value="UniProtKB-KW"/>
</dbReference>
<dbReference type="PRINTS" id="PR00038">
    <property type="entry name" value="HTHLUXR"/>
</dbReference>
<dbReference type="Pfam" id="PF00196">
    <property type="entry name" value="GerE"/>
    <property type="match status" value="1"/>
</dbReference>
<dbReference type="SUPFAM" id="SSF46894">
    <property type="entry name" value="C-terminal effector domain of the bipartite response regulators"/>
    <property type="match status" value="1"/>
</dbReference>
<protein>
    <submittedName>
        <fullName evidence="6">DNA-binding NarL/FixJ family response regulator</fullName>
    </submittedName>
</protein>
<dbReference type="AlphaFoldDB" id="A0A7W7K0Q6"/>
<dbReference type="InterPro" id="IPR001789">
    <property type="entry name" value="Sig_transdc_resp-reg_receiver"/>
</dbReference>
<dbReference type="InterPro" id="IPR000792">
    <property type="entry name" value="Tscrpt_reg_LuxR_C"/>
</dbReference>